<feature type="region of interest" description="Disordered" evidence="1">
    <location>
        <begin position="321"/>
        <end position="345"/>
    </location>
</feature>
<dbReference type="AlphaFoldDB" id="A0AAD7M7L7"/>
<evidence type="ECO:0000313" key="2">
    <source>
        <dbReference type="EMBL" id="KAJ7704588.1"/>
    </source>
</evidence>
<dbReference type="EMBL" id="JARKIE010000010">
    <property type="protein sequence ID" value="KAJ7704588.1"/>
    <property type="molecule type" value="Genomic_DNA"/>
</dbReference>
<name>A0AAD7M7L7_MYCRO</name>
<feature type="region of interest" description="Disordered" evidence="1">
    <location>
        <begin position="167"/>
        <end position="198"/>
    </location>
</feature>
<comment type="caution">
    <text evidence="2">The sequence shown here is derived from an EMBL/GenBank/DDBJ whole genome shotgun (WGS) entry which is preliminary data.</text>
</comment>
<organism evidence="2 3">
    <name type="scientific">Mycena rosella</name>
    <name type="common">Pink bonnet</name>
    <name type="synonym">Agaricus rosellus</name>
    <dbReference type="NCBI Taxonomy" id="1033263"/>
    <lineage>
        <taxon>Eukaryota</taxon>
        <taxon>Fungi</taxon>
        <taxon>Dikarya</taxon>
        <taxon>Basidiomycota</taxon>
        <taxon>Agaricomycotina</taxon>
        <taxon>Agaricomycetes</taxon>
        <taxon>Agaricomycetidae</taxon>
        <taxon>Agaricales</taxon>
        <taxon>Marasmiineae</taxon>
        <taxon>Mycenaceae</taxon>
        <taxon>Mycena</taxon>
    </lineage>
</organism>
<accession>A0AAD7M7L7</accession>
<gene>
    <name evidence="2" type="ORF">B0H17DRAFT_1126894</name>
</gene>
<sequence>MVRQGSIDAHFLQDLKFETSHKTEGAVKMQDLAQDARPRQVREDAACIEWIQDHWRRLNVRDDASVFRAVPVNNTFEKTSAPGPGSPQQTYRLTTVTAKHLNRISTIAHLASTDAYIDTASRSDHASDTHVLNMPRPNAPRASSQVPSLSRLLSIIALSPPVARILSNPSQSQPVSKSRRFGARPGQRRVDGRTVGGVGGGWREEQARAWRRGSGERGYPGAKIASMYGCPMHYYPMRYPAIQLKNAIKKVSLYHGLATSGIALDSVGCRGGFAGPRDARRCPAIRRFHWDSVRIRFFFSATRLRSASAFRFLPPPKYRRHPARSKPLGNAPGIDRAESGSMLSS</sequence>
<proteinExistence type="predicted"/>
<evidence type="ECO:0000256" key="1">
    <source>
        <dbReference type="SAM" id="MobiDB-lite"/>
    </source>
</evidence>
<keyword evidence="3" id="KW-1185">Reference proteome</keyword>
<evidence type="ECO:0000313" key="3">
    <source>
        <dbReference type="Proteomes" id="UP001221757"/>
    </source>
</evidence>
<feature type="compositionally biased region" description="Polar residues" evidence="1">
    <location>
        <begin position="167"/>
        <end position="176"/>
    </location>
</feature>
<protein>
    <submittedName>
        <fullName evidence="2">Uncharacterized protein</fullName>
    </submittedName>
</protein>
<dbReference type="Proteomes" id="UP001221757">
    <property type="component" value="Unassembled WGS sequence"/>
</dbReference>
<reference evidence="2" key="1">
    <citation type="submission" date="2023-03" db="EMBL/GenBank/DDBJ databases">
        <title>Massive genome expansion in bonnet fungi (Mycena s.s.) driven by repeated elements and novel gene families across ecological guilds.</title>
        <authorList>
            <consortium name="Lawrence Berkeley National Laboratory"/>
            <person name="Harder C.B."/>
            <person name="Miyauchi S."/>
            <person name="Viragh M."/>
            <person name="Kuo A."/>
            <person name="Thoen E."/>
            <person name="Andreopoulos B."/>
            <person name="Lu D."/>
            <person name="Skrede I."/>
            <person name="Drula E."/>
            <person name="Henrissat B."/>
            <person name="Morin E."/>
            <person name="Kohler A."/>
            <person name="Barry K."/>
            <person name="LaButti K."/>
            <person name="Morin E."/>
            <person name="Salamov A."/>
            <person name="Lipzen A."/>
            <person name="Mereny Z."/>
            <person name="Hegedus B."/>
            <person name="Baldrian P."/>
            <person name="Stursova M."/>
            <person name="Weitz H."/>
            <person name="Taylor A."/>
            <person name="Grigoriev I.V."/>
            <person name="Nagy L.G."/>
            <person name="Martin F."/>
            <person name="Kauserud H."/>
        </authorList>
    </citation>
    <scope>NUCLEOTIDE SEQUENCE</scope>
    <source>
        <strain evidence="2">CBHHK067</strain>
    </source>
</reference>